<dbReference type="Gene3D" id="1.10.287.470">
    <property type="entry name" value="Helix hairpin bin"/>
    <property type="match status" value="1"/>
</dbReference>
<keyword evidence="4" id="KW-1133">Transmembrane helix</keyword>
<dbReference type="InterPro" id="IPR058625">
    <property type="entry name" value="MdtA-like_BSH"/>
</dbReference>
<keyword evidence="10" id="KW-1185">Reference proteome</keyword>
<feature type="domain" description="CusB-like beta-barrel" evidence="7">
    <location>
        <begin position="234"/>
        <end position="305"/>
    </location>
</feature>
<dbReference type="Proteomes" id="UP000715965">
    <property type="component" value="Unassembled WGS sequence"/>
</dbReference>
<feature type="domain" description="Multidrug resistance protein MdtA-like barrel-sandwich hybrid" evidence="6">
    <location>
        <begin position="83"/>
        <end position="215"/>
    </location>
</feature>
<evidence type="ECO:0000256" key="3">
    <source>
        <dbReference type="ARBA" id="ARBA00022448"/>
    </source>
</evidence>
<dbReference type="PANTHER" id="PTHR30469">
    <property type="entry name" value="MULTIDRUG RESISTANCE PROTEIN MDTA"/>
    <property type="match status" value="1"/>
</dbReference>
<keyword evidence="3" id="KW-0813">Transport</keyword>
<dbReference type="Pfam" id="PF25967">
    <property type="entry name" value="RND-MFP_C"/>
    <property type="match status" value="1"/>
</dbReference>
<accession>A0ABR9SKL8</accession>
<comment type="caution">
    <text evidence="9">The sequence shown here is derived from an EMBL/GenBank/DDBJ whole genome shotgun (WGS) entry which is preliminary data.</text>
</comment>
<evidence type="ECO:0000313" key="10">
    <source>
        <dbReference type="Proteomes" id="UP000715965"/>
    </source>
</evidence>
<dbReference type="NCBIfam" id="TIGR01730">
    <property type="entry name" value="RND_mfp"/>
    <property type="match status" value="1"/>
</dbReference>
<feature type="domain" description="Multidrug resistance protein MdtA-like C-terminal permuted SH3" evidence="8">
    <location>
        <begin position="313"/>
        <end position="366"/>
    </location>
</feature>
<dbReference type="Pfam" id="PF25876">
    <property type="entry name" value="HH_MFP_RND"/>
    <property type="match status" value="1"/>
</dbReference>
<reference evidence="9 10" key="1">
    <citation type="submission" date="2020-10" db="EMBL/GenBank/DDBJ databases">
        <title>Draft genome of Ramlibacter aquaticus LMG 30558.</title>
        <authorList>
            <person name="Props R."/>
        </authorList>
    </citation>
    <scope>NUCLEOTIDE SEQUENCE [LARGE SCALE GENOMIC DNA]</scope>
    <source>
        <strain evidence="9 10">LMG 30558</strain>
    </source>
</reference>
<proteinExistence type="inferred from homology"/>
<evidence type="ECO:0000256" key="1">
    <source>
        <dbReference type="ARBA" id="ARBA00004196"/>
    </source>
</evidence>
<evidence type="ECO:0000256" key="2">
    <source>
        <dbReference type="ARBA" id="ARBA00009477"/>
    </source>
</evidence>
<evidence type="ECO:0000259" key="8">
    <source>
        <dbReference type="Pfam" id="PF25967"/>
    </source>
</evidence>
<dbReference type="Gene3D" id="2.40.420.20">
    <property type="match status" value="1"/>
</dbReference>
<dbReference type="InterPro" id="IPR006143">
    <property type="entry name" value="RND_pump_MFP"/>
</dbReference>
<dbReference type="PANTHER" id="PTHR30469:SF37">
    <property type="entry name" value="RAGD PROTEIN"/>
    <property type="match status" value="1"/>
</dbReference>
<dbReference type="InterPro" id="IPR058624">
    <property type="entry name" value="MdtA-like_HH"/>
</dbReference>
<evidence type="ECO:0000259" key="6">
    <source>
        <dbReference type="Pfam" id="PF25917"/>
    </source>
</evidence>
<evidence type="ECO:0000313" key="9">
    <source>
        <dbReference type="EMBL" id="MBE7942562.1"/>
    </source>
</evidence>
<keyword evidence="4" id="KW-0472">Membrane</keyword>
<evidence type="ECO:0000259" key="7">
    <source>
        <dbReference type="Pfam" id="PF25954"/>
    </source>
</evidence>
<dbReference type="Pfam" id="PF25954">
    <property type="entry name" value="Beta-barrel_RND_2"/>
    <property type="match status" value="1"/>
</dbReference>
<feature type="domain" description="Multidrug resistance protein MdtA-like alpha-helical hairpin" evidence="5">
    <location>
        <begin position="121"/>
        <end position="182"/>
    </location>
</feature>
<sequence length="395" mass="41120">MPPEAPHPAHARSRGFQLAALVLVVIALAVLAFGLLSRRSQAQALQARAEAATLRPVVVIPPGGGSAASTLELPGRIEAQSRAPIYARVPGYLKRWTVDIGTPVKAGQLLAEIETPDLDQQLAQARAELGTARANAALSETTAKRWQALLQRDAVSRQEADEKAADLAARQAAVRALEANVQRYEALKQFTRLVAPFDGVVTARNTDVGALINVGGAPGSELFVVSDLRKLRVYVNVPQTYTAAIRTGTQARVSVPEQPGRSWPATVQAVSRAVSSASGSMLVQLALDNAGADLLPGGFASVAFPQARPAGVLSVPPGALIYGQAGVRVAVVDGEDRIRLKPVTISRDLGAVVEIGSGLAASDRVVESPPDGVEEGDKVQVVATPVAPASAAGKR</sequence>
<dbReference type="InterPro" id="IPR058627">
    <property type="entry name" value="MdtA-like_C"/>
</dbReference>
<gene>
    <name evidence="9" type="ORF">IM725_18495</name>
</gene>
<evidence type="ECO:0000259" key="5">
    <source>
        <dbReference type="Pfam" id="PF25876"/>
    </source>
</evidence>
<dbReference type="Gene3D" id="2.40.50.100">
    <property type="match status" value="1"/>
</dbReference>
<keyword evidence="4" id="KW-0812">Transmembrane</keyword>
<evidence type="ECO:0000256" key="4">
    <source>
        <dbReference type="SAM" id="Phobius"/>
    </source>
</evidence>
<name>A0ABR9SKL8_9BURK</name>
<protein>
    <submittedName>
        <fullName evidence="9">Efflux RND transporter periplasmic adaptor subunit</fullName>
    </submittedName>
</protein>
<dbReference type="Gene3D" id="2.40.30.170">
    <property type="match status" value="1"/>
</dbReference>
<dbReference type="EMBL" id="JADDOJ010000109">
    <property type="protein sequence ID" value="MBE7942562.1"/>
    <property type="molecule type" value="Genomic_DNA"/>
</dbReference>
<dbReference type="Pfam" id="PF25917">
    <property type="entry name" value="BSH_RND"/>
    <property type="match status" value="1"/>
</dbReference>
<organism evidence="9 10">
    <name type="scientific">Ramlibacter aquaticus</name>
    <dbReference type="NCBI Taxonomy" id="2780094"/>
    <lineage>
        <taxon>Bacteria</taxon>
        <taxon>Pseudomonadati</taxon>
        <taxon>Pseudomonadota</taxon>
        <taxon>Betaproteobacteria</taxon>
        <taxon>Burkholderiales</taxon>
        <taxon>Comamonadaceae</taxon>
        <taxon>Ramlibacter</taxon>
    </lineage>
</organism>
<dbReference type="InterPro" id="IPR058792">
    <property type="entry name" value="Beta-barrel_RND_2"/>
</dbReference>
<comment type="subcellular location">
    <subcellularLocation>
        <location evidence="1">Cell envelope</location>
    </subcellularLocation>
</comment>
<comment type="similarity">
    <text evidence="2">Belongs to the membrane fusion protein (MFP) (TC 8.A.1) family.</text>
</comment>
<dbReference type="SUPFAM" id="SSF111369">
    <property type="entry name" value="HlyD-like secretion proteins"/>
    <property type="match status" value="1"/>
</dbReference>
<feature type="transmembrane region" description="Helical" evidence="4">
    <location>
        <begin position="16"/>
        <end position="36"/>
    </location>
</feature>